<feature type="region of interest" description="Disordered" evidence="1">
    <location>
        <begin position="1410"/>
        <end position="1440"/>
    </location>
</feature>
<dbReference type="InterPro" id="IPR009030">
    <property type="entry name" value="Growth_fac_rcpt_cys_sf"/>
</dbReference>
<accession>A0ABP0SK19</accession>
<protein>
    <recommendedName>
        <fullName evidence="6">Tyrosine-protein kinase ephrin type A/B receptor-like domain-containing protein</fullName>
    </recommendedName>
</protein>
<feature type="transmembrane region" description="Helical" evidence="2">
    <location>
        <begin position="982"/>
        <end position="1007"/>
    </location>
</feature>
<feature type="chain" id="PRO_5045318868" description="Tyrosine-protein kinase ephrin type A/B receptor-like domain-containing protein" evidence="3">
    <location>
        <begin position="19"/>
        <end position="1482"/>
    </location>
</feature>
<evidence type="ECO:0000256" key="3">
    <source>
        <dbReference type="SAM" id="SignalP"/>
    </source>
</evidence>
<feature type="transmembrane region" description="Helical" evidence="2">
    <location>
        <begin position="852"/>
        <end position="876"/>
    </location>
</feature>
<feature type="transmembrane region" description="Helical" evidence="2">
    <location>
        <begin position="699"/>
        <end position="719"/>
    </location>
</feature>
<feature type="compositionally biased region" description="Low complexity" evidence="1">
    <location>
        <begin position="1421"/>
        <end position="1432"/>
    </location>
</feature>
<dbReference type="SUPFAM" id="SSF57184">
    <property type="entry name" value="Growth factor receptor domain"/>
    <property type="match status" value="1"/>
</dbReference>
<comment type="caution">
    <text evidence="4">The sequence shown here is derived from an EMBL/GenBank/DDBJ whole genome shotgun (WGS) entry which is preliminary data.</text>
</comment>
<dbReference type="Proteomes" id="UP001642464">
    <property type="component" value="Unassembled WGS sequence"/>
</dbReference>
<evidence type="ECO:0000256" key="2">
    <source>
        <dbReference type="SAM" id="Phobius"/>
    </source>
</evidence>
<evidence type="ECO:0000256" key="1">
    <source>
        <dbReference type="SAM" id="MobiDB-lite"/>
    </source>
</evidence>
<evidence type="ECO:0000313" key="5">
    <source>
        <dbReference type="Proteomes" id="UP001642464"/>
    </source>
</evidence>
<reference evidence="4 5" key="1">
    <citation type="submission" date="2024-02" db="EMBL/GenBank/DDBJ databases">
        <authorList>
            <person name="Chen Y."/>
            <person name="Shah S."/>
            <person name="Dougan E. K."/>
            <person name="Thang M."/>
            <person name="Chan C."/>
        </authorList>
    </citation>
    <scope>NUCLEOTIDE SEQUENCE [LARGE SCALE GENOMIC DNA]</scope>
</reference>
<feature type="transmembrane region" description="Helical" evidence="2">
    <location>
        <begin position="956"/>
        <end position="976"/>
    </location>
</feature>
<feature type="transmembrane region" description="Helical" evidence="2">
    <location>
        <begin position="765"/>
        <end position="790"/>
    </location>
</feature>
<organism evidence="4 5">
    <name type="scientific">Durusdinium trenchii</name>
    <dbReference type="NCBI Taxonomy" id="1381693"/>
    <lineage>
        <taxon>Eukaryota</taxon>
        <taxon>Sar</taxon>
        <taxon>Alveolata</taxon>
        <taxon>Dinophyceae</taxon>
        <taxon>Suessiales</taxon>
        <taxon>Symbiodiniaceae</taxon>
        <taxon>Durusdinium</taxon>
    </lineage>
</organism>
<dbReference type="EMBL" id="CAXAMM010044017">
    <property type="protein sequence ID" value="CAK9112732.1"/>
    <property type="molecule type" value="Genomic_DNA"/>
</dbReference>
<name>A0ABP0SK19_9DINO</name>
<feature type="transmembrane region" description="Helical" evidence="2">
    <location>
        <begin position="921"/>
        <end position="944"/>
    </location>
</feature>
<evidence type="ECO:0000313" key="4">
    <source>
        <dbReference type="EMBL" id="CAK9112732.1"/>
    </source>
</evidence>
<feature type="signal peptide" evidence="3">
    <location>
        <begin position="1"/>
        <end position="18"/>
    </location>
</feature>
<feature type="transmembrane region" description="Helical" evidence="2">
    <location>
        <begin position="731"/>
        <end position="753"/>
    </location>
</feature>
<feature type="transmembrane region" description="Helical" evidence="2">
    <location>
        <begin position="664"/>
        <end position="687"/>
    </location>
</feature>
<dbReference type="CDD" id="cd00185">
    <property type="entry name" value="TNFRSF"/>
    <property type="match status" value="1"/>
</dbReference>
<dbReference type="SMART" id="SM01411">
    <property type="entry name" value="Ephrin_rec_like"/>
    <property type="match status" value="1"/>
</dbReference>
<gene>
    <name evidence="4" type="ORF">SCF082_LOCUS52267</name>
</gene>
<keyword evidence="3" id="KW-0732">Signal</keyword>
<keyword evidence="2" id="KW-0472">Membrane</keyword>
<dbReference type="Gene3D" id="2.10.50.10">
    <property type="entry name" value="Tumor Necrosis Factor Receptor, subunit A, domain 2"/>
    <property type="match status" value="1"/>
</dbReference>
<proteinExistence type="predicted"/>
<evidence type="ECO:0008006" key="6">
    <source>
        <dbReference type="Google" id="ProtNLM"/>
    </source>
</evidence>
<dbReference type="PANTHER" id="PTHR46967">
    <property type="entry name" value="INSULIN-LIKE GROWTH FACTOR BINDING PROTEIN,N-TERMINAL"/>
    <property type="match status" value="1"/>
</dbReference>
<dbReference type="PANTHER" id="PTHR46967:SF1">
    <property type="entry name" value="KERATIN-ASSOCIATED PROTEIN 16-1-LIKE"/>
    <property type="match status" value="1"/>
</dbReference>
<keyword evidence="2" id="KW-0812">Transmembrane</keyword>
<keyword evidence="5" id="KW-1185">Reference proteome</keyword>
<keyword evidence="2" id="KW-1133">Transmembrane helix</keyword>
<sequence>MSCLEIAGFLQALPPGLCAVLVLAFGANAKTCLPNGIPEQNRLYVSNATDQPSPIRFVTYNWDSARVINHVAEILVSEVLGFHVLRDPGIFFWATDGILKLAGCHDMACAEPNANAPRADVLLDTWLDTALLFFHEFQAKNGPVAPEDVGSMGYEGRDGLYVTQEIRRLAFADSGLPLEYYTSYNLSFHEPQKYFDTVWSLPTTSLLNCTDTFYGLPLEFRVSSAMQNYLRWTGDSEGVIQQNGEYFAKCSSELPAFWIAPSCRQNVSRCIPVICQGQGKAEVFMHWASAYGIPLAISHRTTASAFTNLVDQFRFLFQWYEPDTTLIHKGPTLVILPEYSPSAWAAGDFRTSATSSHIAKLVSQSLELSSPRVRKFIENMKIELSQVVELMAPNGISQHDPVTLLTPSDLQWNSACNWIKANGHLWQQWIPVTTDCARGFGIVNADATHVALRSEAVACEVCPVGRFSTVLSDEIGTTFVCRACEAGWHQSVAGQTSCLPCNPGSFTALTGEALCSPCERGSYGISSAATSCLPCSSGGNEHWTTSKEDEMDFRWIEVEGATSQDFCHCLPGWHLSPVSGDCEPCMDGSSCVGGGVLQLLPGYYSAKGSPGSVLRCFGDAARCPGGDPGTCAAGRDSSSPSCSLCLPGLQPNGPGCVECTGGDYAQLIFLGLLILTLTGLSHIVIALQHQSSGVLHFRLLALALCMNQLITCSQLFSVMEQVQGIVLEEPFVSFLEFFSFLSLEAVLGSVRSISCVTRVSAEVNLLIRTLLIPCFFALGPLVAQVVLRAILAVPKITLPKTFGFLSLLFYITLSSTFVEPFRCNLHPNGLRTLQTRHEVFCNFSGTHLNMCVISFVVCIPPVGFLALCSYVLLVMFPRRVNDADAHFVRTCSFLITRFKPGCENFTIVFLFRNLMFVLAPMMPASGCLFVMGILLVTSIILVAYFQPWRSSVASQLDIVVQLMLLMILLLNSLTVQDVNVQLIMILCTLCASSLIFGILATTVYFLVQFVASKFRKRFAFFLCHQRGSSSGFVRLLKMELKNKGCSSFVDADNLTDLSQLFRFVSSDTQMVLLLGTPGVLKRKWCIGEIATAYLAKVGIRIGIGVGVQHGVCQPGQYANFGIAMRSLRDFFGPLGCFFQKHCQKVEMTILSFPTFEMPDELFISNYQQIVPEVVELAVYGLGLSEVQMALRSLKQVKDIPVGDVFSRNRLNEIVDILTKDVETSSTPLTSKSYSGDIMTVSNTHLTEYIILADPGNFDAIATAEVLGRFMVSNLPDKGLSPCVFTVEDDDTSNIILLLTEKCFRSEHIAHWLLQARVPDPKLLPVMADTKFKFPNSTELRSASITCRVDHTAYAQVIKAILLEVAPPFICSESSEVDLLIRSRQICNRLYGDVRVLSTKMVMVGPAHISEQGTDAEPAEPAEPVVESPAGPANHPTADSSNLSLQLLNRGTSSSAQKQTVGEAEAVSTAEVHLASETISRAF</sequence>